<dbReference type="Gene3D" id="3.40.50.300">
    <property type="entry name" value="P-loop containing nucleotide triphosphate hydrolases"/>
    <property type="match status" value="1"/>
</dbReference>
<sequence length="212" mass="23853">MSGDPAPPVLTIFAGPNGSGKTTLRNQFVADGYDLGDYINADDIQASWHTLAPELSSRREREMWAFHEAERQRRACLTGGRDFSFETVFSHESKLDFMRDARTAGYFIRLLFVATDSPRLNVARVAKRVKDGGHDIETDKVVNRYRRTLTLLPQAMELADHSVLFDNSRATMHAVATIKLAEDRLTSFGIQHPLPSWAETALSQYKARQAKP</sequence>
<dbReference type="InterPro" id="IPR027417">
    <property type="entry name" value="P-loop_NTPase"/>
</dbReference>
<dbReference type="GO" id="GO:0005524">
    <property type="term" value="F:ATP binding"/>
    <property type="evidence" value="ECO:0007669"/>
    <property type="project" value="UniProtKB-KW"/>
</dbReference>
<evidence type="ECO:0000313" key="5">
    <source>
        <dbReference type="Proteomes" id="UP000435648"/>
    </source>
</evidence>
<dbReference type="AlphaFoldDB" id="A0A857C539"/>
<name>A0A857C539_9HYPH</name>
<accession>A0A857C539</accession>
<dbReference type="EMBL" id="CP046908">
    <property type="protein sequence ID" value="QGZ34037.1"/>
    <property type="molecule type" value="Genomic_DNA"/>
</dbReference>
<dbReference type="OrthoDB" id="9791543at2"/>
<gene>
    <name evidence="4" type="ORF">GH266_05645</name>
</gene>
<evidence type="ECO:0000256" key="2">
    <source>
        <dbReference type="ARBA" id="ARBA00022840"/>
    </source>
</evidence>
<dbReference type="Pfam" id="PF06414">
    <property type="entry name" value="Zeta_toxin"/>
    <property type="match status" value="1"/>
</dbReference>
<reference evidence="4 5" key="1">
    <citation type="submission" date="2019-12" db="EMBL/GenBank/DDBJ databases">
        <title>The genome of Stappia indica PHM037.</title>
        <authorList>
            <person name="Kacar D."/>
            <person name="Galan B."/>
            <person name="Canedo L."/>
            <person name="Rodriguez P."/>
            <person name="de la Calle F."/>
            <person name="Garcia J.L."/>
        </authorList>
    </citation>
    <scope>NUCLEOTIDE SEQUENCE [LARGE SCALE GENOMIC DNA]</scope>
    <source>
        <strain evidence="4 5">PHM037</strain>
    </source>
</reference>
<dbReference type="Proteomes" id="UP000435648">
    <property type="component" value="Chromosome"/>
</dbReference>
<evidence type="ECO:0000256" key="1">
    <source>
        <dbReference type="ARBA" id="ARBA00022741"/>
    </source>
</evidence>
<feature type="domain" description="Zeta toxin" evidence="3">
    <location>
        <begin position="7"/>
        <end position="143"/>
    </location>
</feature>
<keyword evidence="2" id="KW-0067">ATP-binding</keyword>
<dbReference type="PANTHER" id="PTHR39206">
    <property type="entry name" value="SLL8004 PROTEIN"/>
    <property type="match status" value="1"/>
</dbReference>
<dbReference type="KEGG" id="siw:GH266_05645"/>
<dbReference type="SUPFAM" id="SSF52540">
    <property type="entry name" value="P-loop containing nucleoside triphosphate hydrolases"/>
    <property type="match status" value="1"/>
</dbReference>
<dbReference type="InterPro" id="IPR010488">
    <property type="entry name" value="Zeta_toxin_domain"/>
</dbReference>
<proteinExistence type="predicted"/>
<dbReference type="PANTHER" id="PTHR39206:SF1">
    <property type="entry name" value="SLL8004 PROTEIN"/>
    <property type="match status" value="1"/>
</dbReference>
<dbReference type="GO" id="GO:0016301">
    <property type="term" value="F:kinase activity"/>
    <property type="evidence" value="ECO:0007669"/>
    <property type="project" value="InterPro"/>
</dbReference>
<organism evidence="4 5">
    <name type="scientific">Stappia indica</name>
    <dbReference type="NCBI Taxonomy" id="538381"/>
    <lineage>
        <taxon>Bacteria</taxon>
        <taxon>Pseudomonadati</taxon>
        <taxon>Pseudomonadota</taxon>
        <taxon>Alphaproteobacteria</taxon>
        <taxon>Hyphomicrobiales</taxon>
        <taxon>Stappiaceae</taxon>
        <taxon>Stappia</taxon>
    </lineage>
</organism>
<protein>
    <submittedName>
        <fullName evidence="4">AAA family ATPase</fullName>
    </submittedName>
</protein>
<evidence type="ECO:0000313" key="4">
    <source>
        <dbReference type="EMBL" id="QGZ34037.1"/>
    </source>
</evidence>
<dbReference type="RefSeq" id="WP_158193022.1">
    <property type="nucleotide sequence ID" value="NZ_CP046908.1"/>
</dbReference>
<keyword evidence="1" id="KW-0547">Nucleotide-binding</keyword>
<evidence type="ECO:0000259" key="3">
    <source>
        <dbReference type="Pfam" id="PF06414"/>
    </source>
</evidence>